<organism evidence="1 2">
    <name type="scientific">Turicibacter sanguinis</name>
    <dbReference type="NCBI Taxonomy" id="154288"/>
    <lineage>
        <taxon>Bacteria</taxon>
        <taxon>Bacillati</taxon>
        <taxon>Bacillota</taxon>
        <taxon>Erysipelotrichia</taxon>
        <taxon>Erysipelotrichales</taxon>
        <taxon>Turicibacteraceae</taxon>
        <taxon>Turicibacter</taxon>
    </lineage>
</organism>
<reference evidence="1 2" key="1">
    <citation type="journal article" date="2019" name="Nat. Med.">
        <title>A library of human gut bacterial isolates paired with longitudinal multiomics data enables mechanistic microbiome research.</title>
        <authorList>
            <person name="Poyet M."/>
            <person name="Groussin M."/>
            <person name="Gibbons S.M."/>
            <person name="Avila-Pacheco J."/>
            <person name="Jiang X."/>
            <person name="Kearney S.M."/>
            <person name="Perrotta A.R."/>
            <person name="Berdy B."/>
            <person name="Zhao S."/>
            <person name="Lieberman T.D."/>
            <person name="Swanson P.K."/>
            <person name="Smith M."/>
            <person name="Roesemann S."/>
            <person name="Alexander J.E."/>
            <person name="Rich S.A."/>
            <person name="Livny J."/>
            <person name="Vlamakis H."/>
            <person name="Clish C."/>
            <person name="Bullock K."/>
            <person name="Deik A."/>
            <person name="Scott J."/>
            <person name="Pierce K.A."/>
            <person name="Xavier R.J."/>
            <person name="Alm E.J."/>
        </authorList>
    </citation>
    <scope>NUCLEOTIDE SEQUENCE [LARGE SCALE GENOMIC DNA]</scope>
    <source>
        <strain evidence="1 2">BIOML-A198</strain>
    </source>
</reference>
<accession>A0A6A8SHY5</accession>
<comment type="caution">
    <text evidence="1">The sequence shown here is derived from an EMBL/GenBank/DDBJ whole genome shotgun (WGS) entry which is preliminary data.</text>
</comment>
<dbReference type="GeneID" id="60059376"/>
<sequence>MKRKKKVEYNEIWVKSSVCVLLGIGVIGGVWLKRREEKAEQDLKEIGQALLNEHINELKQKFGYEEIDCQCTLNQIEVVSKKRDEFLLRLNYDLVIANEIERDYSTQTWMMRVKHVNAKGYEVIEQGEQLNDL</sequence>
<gene>
    <name evidence="1" type="ORF">GMA92_08155</name>
</gene>
<dbReference type="AlphaFoldDB" id="A0A6A8SHY5"/>
<protein>
    <submittedName>
        <fullName evidence="1">Uncharacterized protein</fullName>
    </submittedName>
</protein>
<dbReference type="RefSeq" id="WP_006785838.1">
    <property type="nucleotide sequence ID" value="NZ_CABJBH010000003.1"/>
</dbReference>
<dbReference type="Proteomes" id="UP000487649">
    <property type="component" value="Unassembled WGS sequence"/>
</dbReference>
<dbReference type="EMBL" id="WMQE01000016">
    <property type="protein sequence ID" value="MTK21391.1"/>
    <property type="molecule type" value="Genomic_DNA"/>
</dbReference>
<evidence type="ECO:0000313" key="1">
    <source>
        <dbReference type="EMBL" id="MTK21391.1"/>
    </source>
</evidence>
<evidence type="ECO:0000313" key="2">
    <source>
        <dbReference type="Proteomes" id="UP000487649"/>
    </source>
</evidence>
<name>A0A6A8SHY5_9FIRM</name>
<proteinExistence type="predicted"/>